<sequence length="404" mass="45834">MNFFRKHFTSEQKESSTPRVSNLDTNQRDLIWKRVNDTSNKGTIERTKFLELYQQLAPITERLYVHLNGKHGKVTPQSVLSLADQLHGDCEEIVTTLLEIYSDLKTVLSSLVDCLATRKNLSLSEKEKVQRYLVDDAPSDSSRFGRWLHANPLMLPLIRFIFAPLYFESTDRYDLYPKLSTTSDILQMSALIAINANLPMERRKDWTLLFSTNRQGASFSQLSQKIDAQGPCLLVVESREGHVFGCFASDGFFTGPLFHGDATSFLFAASPEIKISNATGHVKNYAYMNYQQQQMPNGIGLGGYETVWPFFIHEEFGRGQCARHVASFEKIDLCDGSSEFSIKSIEAWRCGEKPRNFNPDGEEPTTPHAHKSVLDIDPQAKAILEMSGRKMHSEAYRDPEPMLD</sequence>
<evidence type="ECO:0000313" key="12">
    <source>
        <dbReference type="Proteomes" id="UP000887575"/>
    </source>
</evidence>
<dbReference type="Pfam" id="PF07534">
    <property type="entry name" value="TLD"/>
    <property type="match status" value="1"/>
</dbReference>
<accession>A0AAF3F3N6</accession>
<evidence type="ECO:0000256" key="4">
    <source>
        <dbReference type="ARBA" id="ARBA00022490"/>
    </source>
</evidence>
<name>A0AAF3F3N6_9BILA</name>
<dbReference type="WBParaSite" id="MBELARI_LOCUS21182">
    <property type="protein sequence ID" value="MBELARI_LOCUS21182"/>
    <property type="gene ID" value="MBELARI_LOCUS21182"/>
</dbReference>
<evidence type="ECO:0000256" key="5">
    <source>
        <dbReference type="ARBA" id="ARBA00023136"/>
    </source>
</evidence>
<evidence type="ECO:0000256" key="6">
    <source>
        <dbReference type="ARBA" id="ARBA00023228"/>
    </source>
</evidence>
<dbReference type="AlphaFoldDB" id="A0AAF3F3N6"/>
<evidence type="ECO:0000256" key="1">
    <source>
        <dbReference type="ARBA" id="ARBA00004370"/>
    </source>
</evidence>
<dbReference type="PANTHER" id="PTHR23354">
    <property type="entry name" value="NUCLEOLAR PROTEIN 7/ESTROGEN RECEPTOR COACTIVATOR-RELATED"/>
    <property type="match status" value="1"/>
</dbReference>
<dbReference type="PANTHER" id="PTHR23354:SF131">
    <property type="entry name" value="MTOR-ASSOCIATED PROTEIN MEAK7"/>
    <property type="match status" value="1"/>
</dbReference>
<evidence type="ECO:0000313" key="13">
    <source>
        <dbReference type="WBParaSite" id="MBELARI_LOCUS21182"/>
    </source>
</evidence>
<keyword evidence="5" id="KW-0472">Membrane</keyword>
<dbReference type="PROSITE" id="PS51886">
    <property type="entry name" value="TLDC"/>
    <property type="match status" value="1"/>
</dbReference>
<evidence type="ECO:0000256" key="10">
    <source>
        <dbReference type="SAM" id="MobiDB-lite"/>
    </source>
</evidence>
<reference evidence="13" key="1">
    <citation type="submission" date="2024-02" db="UniProtKB">
        <authorList>
            <consortium name="WormBaseParasite"/>
        </authorList>
    </citation>
    <scope>IDENTIFICATION</scope>
</reference>
<feature type="region of interest" description="Disordered" evidence="10">
    <location>
        <begin position="1"/>
        <end position="21"/>
    </location>
</feature>
<feature type="domain" description="TLDc" evidence="11">
    <location>
        <begin position="184"/>
        <end position="351"/>
    </location>
</feature>
<dbReference type="InterPro" id="IPR006571">
    <property type="entry name" value="TLDc_dom"/>
</dbReference>
<keyword evidence="6" id="KW-0458">Lysosome</keyword>
<keyword evidence="12" id="KW-1185">Reference proteome</keyword>
<dbReference type="GO" id="GO:0006979">
    <property type="term" value="P:response to oxidative stress"/>
    <property type="evidence" value="ECO:0007669"/>
    <property type="project" value="TreeGrafter"/>
</dbReference>
<organism evidence="12 13">
    <name type="scientific">Mesorhabditis belari</name>
    <dbReference type="NCBI Taxonomy" id="2138241"/>
    <lineage>
        <taxon>Eukaryota</taxon>
        <taxon>Metazoa</taxon>
        <taxon>Ecdysozoa</taxon>
        <taxon>Nematoda</taxon>
        <taxon>Chromadorea</taxon>
        <taxon>Rhabditida</taxon>
        <taxon>Rhabditina</taxon>
        <taxon>Rhabditomorpha</taxon>
        <taxon>Rhabditoidea</taxon>
        <taxon>Rhabditidae</taxon>
        <taxon>Mesorhabditinae</taxon>
        <taxon>Mesorhabditis</taxon>
    </lineage>
</organism>
<proteinExistence type="predicted"/>
<evidence type="ECO:0000256" key="3">
    <source>
        <dbReference type="ARBA" id="ARBA00004496"/>
    </source>
</evidence>
<evidence type="ECO:0000256" key="8">
    <source>
        <dbReference type="ARBA" id="ARBA00041780"/>
    </source>
</evidence>
<keyword evidence="4" id="KW-0963">Cytoplasm</keyword>
<evidence type="ECO:0000259" key="11">
    <source>
        <dbReference type="PROSITE" id="PS51886"/>
    </source>
</evidence>
<dbReference type="Proteomes" id="UP000887575">
    <property type="component" value="Unassembled WGS sequence"/>
</dbReference>
<protein>
    <recommendedName>
        <fullName evidence="7">MTOR-associated protein MEAK7</fullName>
    </recommendedName>
    <alternativeName>
        <fullName evidence="9">TBC/LysM-associated domain-containing protein 1</fullName>
    </alternativeName>
    <alternativeName>
        <fullName evidence="8">TLD domain-containing protein 1</fullName>
    </alternativeName>
</protein>
<evidence type="ECO:0000256" key="7">
    <source>
        <dbReference type="ARBA" id="ARBA00039594"/>
    </source>
</evidence>
<dbReference type="SMART" id="SM00584">
    <property type="entry name" value="TLDc"/>
    <property type="match status" value="1"/>
</dbReference>
<evidence type="ECO:0000256" key="2">
    <source>
        <dbReference type="ARBA" id="ARBA00004371"/>
    </source>
</evidence>
<comment type="subcellular location">
    <subcellularLocation>
        <location evidence="3">Cytoplasm</location>
    </subcellularLocation>
    <subcellularLocation>
        <location evidence="2">Lysosome</location>
    </subcellularLocation>
    <subcellularLocation>
        <location evidence="1">Membrane</location>
    </subcellularLocation>
</comment>
<dbReference type="GO" id="GO:0016020">
    <property type="term" value="C:membrane"/>
    <property type="evidence" value="ECO:0007669"/>
    <property type="project" value="UniProtKB-SubCell"/>
</dbReference>
<dbReference type="GO" id="GO:0005634">
    <property type="term" value="C:nucleus"/>
    <property type="evidence" value="ECO:0007669"/>
    <property type="project" value="TreeGrafter"/>
</dbReference>
<evidence type="ECO:0000256" key="9">
    <source>
        <dbReference type="ARBA" id="ARBA00042134"/>
    </source>
</evidence>
<dbReference type="GO" id="GO:0005764">
    <property type="term" value="C:lysosome"/>
    <property type="evidence" value="ECO:0007669"/>
    <property type="project" value="UniProtKB-SubCell"/>
</dbReference>
<feature type="region of interest" description="Disordered" evidence="10">
    <location>
        <begin position="354"/>
        <end position="374"/>
    </location>
</feature>